<dbReference type="EMBL" id="BSDD01000003">
    <property type="protein sequence ID" value="GLH70350.1"/>
    <property type="molecule type" value="Genomic_DNA"/>
</dbReference>
<comment type="caution">
    <text evidence="1">The sequence shown here is derived from an EMBL/GenBank/DDBJ whole genome shotgun (WGS) entry which is preliminary data.</text>
</comment>
<accession>A0ABQ5Q7H8</accession>
<name>A0ABQ5Q7H8_9BACT</name>
<dbReference type="Proteomes" id="UP001165089">
    <property type="component" value="Unassembled WGS sequence"/>
</dbReference>
<organism evidence="1 2">
    <name type="scientific">Geothrix rubra</name>
    <dbReference type="NCBI Taxonomy" id="2927977"/>
    <lineage>
        <taxon>Bacteria</taxon>
        <taxon>Pseudomonadati</taxon>
        <taxon>Acidobacteriota</taxon>
        <taxon>Holophagae</taxon>
        <taxon>Holophagales</taxon>
        <taxon>Holophagaceae</taxon>
        <taxon>Geothrix</taxon>
    </lineage>
</organism>
<keyword evidence="2" id="KW-1185">Reference proteome</keyword>
<protein>
    <recommendedName>
        <fullName evidence="3">DUF948 domain-containing protein</fullName>
    </recommendedName>
</protein>
<evidence type="ECO:0000313" key="2">
    <source>
        <dbReference type="Proteomes" id="UP001165089"/>
    </source>
</evidence>
<reference evidence="1 2" key="1">
    <citation type="journal article" date="2023" name="Antonie Van Leeuwenhoek">
        <title>Mesoterricola silvestris gen. nov., sp. nov., Mesoterricola sediminis sp. nov., Geothrix oryzae sp. nov., Geothrix edaphica sp. nov., Geothrix rubra sp. nov., and Geothrix limicola sp. nov., six novel members of Acidobacteriota isolated from soils.</title>
        <authorList>
            <person name="Itoh H."/>
            <person name="Sugisawa Y."/>
            <person name="Mise K."/>
            <person name="Xu Z."/>
            <person name="Kuniyasu M."/>
            <person name="Ushijima N."/>
            <person name="Kawano K."/>
            <person name="Kobayashi E."/>
            <person name="Shiratori Y."/>
            <person name="Masuda Y."/>
            <person name="Senoo K."/>
        </authorList>
    </citation>
    <scope>NUCLEOTIDE SEQUENCE [LARGE SCALE GENOMIC DNA]</scope>
    <source>
        <strain evidence="1 2">Red803</strain>
    </source>
</reference>
<evidence type="ECO:0000313" key="1">
    <source>
        <dbReference type="EMBL" id="GLH70350.1"/>
    </source>
</evidence>
<gene>
    <name evidence="1" type="ORF">GETHPA_18830</name>
</gene>
<dbReference type="RefSeq" id="WP_285725007.1">
    <property type="nucleotide sequence ID" value="NZ_BSDD01000003.1"/>
</dbReference>
<proteinExistence type="predicted"/>
<evidence type="ECO:0008006" key="3">
    <source>
        <dbReference type="Google" id="ProtNLM"/>
    </source>
</evidence>
<sequence>MSMLLQIVLSLSIVTVTILLGMLLVQARRTAASVERLAESAAQDLHRMAGDVHELRLKVVEVADLARGVFELPSTLTQVVAGVVRGMPAFFVRRRPTGRILEALLTGIQSAVHLLRGRKAGPPEEGSRA</sequence>